<geneLocation type="plasmid" evidence="9 10">
    <name>pPA14</name>
</geneLocation>
<feature type="transmembrane region" description="Helical" evidence="6">
    <location>
        <begin position="44"/>
        <end position="63"/>
    </location>
</feature>
<dbReference type="InterPro" id="IPR037185">
    <property type="entry name" value="EmrE-like"/>
</dbReference>
<evidence type="ECO:0000313" key="8">
    <source>
        <dbReference type="EMBL" id="KEI65118.1"/>
    </source>
</evidence>
<evidence type="ECO:0000256" key="2">
    <source>
        <dbReference type="ARBA" id="ARBA00007362"/>
    </source>
</evidence>
<evidence type="ECO:0000256" key="4">
    <source>
        <dbReference type="ARBA" id="ARBA00022989"/>
    </source>
</evidence>
<comment type="subcellular location">
    <subcellularLocation>
        <location evidence="1">Membrane</location>
        <topology evidence="1">Multi-pass membrane protein</topology>
    </subcellularLocation>
</comment>
<dbReference type="Pfam" id="PF00892">
    <property type="entry name" value="EamA"/>
    <property type="match status" value="2"/>
</dbReference>
<evidence type="ECO:0000259" key="7">
    <source>
        <dbReference type="Pfam" id="PF00892"/>
    </source>
</evidence>
<dbReference type="HOGENOM" id="CLU_033863_0_1_3"/>
<dbReference type="GO" id="GO:0016020">
    <property type="term" value="C:membrane"/>
    <property type="evidence" value="ECO:0007669"/>
    <property type="project" value="UniProtKB-SubCell"/>
</dbReference>
<feature type="transmembrane region" description="Helical" evidence="6">
    <location>
        <begin position="70"/>
        <end position="92"/>
    </location>
</feature>
<accession>A0A073CC41</accession>
<feature type="domain" description="EamA" evidence="7">
    <location>
        <begin position="14"/>
        <end position="81"/>
    </location>
</feature>
<protein>
    <submittedName>
        <fullName evidence="9">Membrane protein DUF6</fullName>
    </submittedName>
</protein>
<evidence type="ECO:0000256" key="3">
    <source>
        <dbReference type="ARBA" id="ARBA00022692"/>
    </source>
</evidence>
<keyword evidence="3 6" id="KW-0812">Transmembrane</keyword>
<evidence type="ECO:0000256" key="6">
    <source>
        <dbReference type="SAM" id="Phobius"/>
    </source>
</evidence>
<sequence>MPHLKMSQPYSGTNLLLLVAMVVCHLLGRFLWTLSLTKTSIASATILTCFSPVFTALGGWLFLNQKFDRRFIVGLTIALIGGMTLGIDDFFASSQSNFIGDLTAIISCIFFAASLLILDKIRKSLSSLDILLVRCAISTLLISPFVFFLEDPIFPISVWGWLSVICMAVVCEAFGHGVMVYSVEKFSSSFVSIFFLLEPALTMVFSWLILADPLSLFNVLALGIVSQGLYVAKTGKGAEQKM</sequence>
<dbReference type="PATRIC" id="fig|388467.6.peg.4742"/>
<feature type="transmembrane region" description="Helical" evidence="6">
    <location>
        <begin position="130"/>
        <end position="149"/>
    </location>
</feature>
<dbReference type="EMBL" id="CM002808">
    <property type="protein sequence ID" value="KEI65118.1"/>
    <property type="molecule type" value="Genomic_DNA"/>
</dbReference>
<feature type="domain" description="EamA" evidence="7">
    <location>
        <begin position="99"/>
        <end position="231"/>
    </location>
</feature>
<keyword evidence="4 6" id="KW-1133">Transmembrane helix</keyword>
<evidence type="ECO:0000256" key="5">
    <source>
        <dbReference type="ARBA" id="ARBA00023136"/>
    </source>
</evidence>
<dbReference type="Gene3D" id="1.10.3730.20">
    <property type="match status" value="1"/>
</dbReference>
<comment type="similarity">
    <text evidence="2">Belongs to the EamA transporter family.</text>
</comment>
<dbReference type="PANTHER" id="PTHR32322">
    <property type="entry name" value="INNER MEMBRANE TRANSPORTER"/>
    <property type="match status" value="1"/>
</dbReference>
<evidence type="ECO:0000313" key="9">
    <source>
        <dbReference type="EMBL" id="KEI65208.1"/>
    </source>
</evidence>
<dbReference type="EMBL" id="CM002805">
    <property type="protein sequence ID" value="KEI65208.1"/>
    <property type="molecule type" value="Genomic_DNA"/>
</dbReference>
<evidence type="ECO:0000256" key="1">
    <source>
        <dbReference type="ARBA" id="ARBA00004141"/>
    </source>
</evidence>
<dbReference type="eggNOG" id="COG0697">
    <property type="taxonomic scope" value="Bacteria"/>
</dbReference>
<dbReference type="SUPFAM" id="SSF103481">
    <property type="entry name" value="Multidrug resistance efflux transporter EmrE"/>
    <property type="match status" value="2"/>
</dbReference>
<dbReference type="AlphaFoldDB" id="A0A073CC41"/>
<organism evidence="9 10">
    <name type="scientific">Planktothrix agardhii (strain NIVA-CYA 126/8)</name>
    <dbReference type="NCBI Taxonomy" id="388467"/>
    <lineage>
        <taxon>Bacteria</taxon>
        <taxon>Bacillati</taxon>
        <taxon>Cyanobacteriota</taxon>
        <taxon>Cyanophyceae</taxon>
        <taxon>Oscillatoriophycideae</taxon>
        <taxon>Oscillatoriales</taxon>
        <taxon>Microcoleaceae</taxon>
        <taxon>Planktothrix</taxon>
    </lineage>
</organism>
<feature type="transmembrane region" description="Helical" evidence="6">
    <location>
        <begin position="98"/>
        <end position="118"/>
    </location>
</feature>
<geneLocation type="plasmid" evidence="8 10">
    <name>pPA79</name>
</geneLocation>
<dbReference type="InterPro" id="IPR000620">
    <property type="entry name" value="EamA_dom"/>
</dbReference>
<dbReference type="Proteomes" id="UP000027395">
    <property type="component" value="Plasmid pPA14"/>
</dbReference>
<evidence type="ECO:0000313" key="10">
    <source>
        <dbReference type="Proteomes" id="UP000027395"/>
    </source>
</evidence>
<name>A0A073CC41_PLAA1</name>
<feature type="transmembrane region" description="Helical" evidence="6">
    <location>
        <begin position="161"/>
        <end position="183"/>
    </location>
</feature>
<proteinExistence type="inferred from homology"/>
<dbReference type="Proteomes" id="UP000027395">
    <property type="component" value="Plasmid pPA79"/>
</dbReference>
<dbReference type="InterPro" id="IPR050638">
    <property type="entry name" value="AA-Vitamin_Transporters"/>
</dbReference>
<feature type="transmembrane region" description="Helical" evidence="6">
    <location>
        <begin position="12"/>
        <end position="32"/>
    </location>
</feature>
<keyword evidence="5 6" id="KW-0472">Membrane</keyword>
<keyword evidence="10" id="KW-1185">Reference proteome</keyword>
<dbReference type="PANTHER" id="PTHR32322:SF2">
    <property type="entry name" value="EAMA DOMAIN-CONTAINING PROTEIN"/>
    <property type="match status" value="1"/>
</dbReference>
<feature type="transmembrane region" description="Helical" evidence="6">
    <location>
        <begin position="190"/>
        <end position="210"/>
    </location>
</feature>
<reference evidence="9 10" key="1">
    <citation type="journal article" date="2014" name="Appl. Environ. Microbiol.">
        <title>Elucidation of insertion elements encoded on plasmids and in vitro construction of shuttle vectors from the toxic cyanobacterium Planktothrix.</title>
        <authorList>
            <person name="Christiansen G."/>
            <person name="Goesmann A."/>
            <person name="Kurmayer R."/>
        </authorList>
    </citation>
    <scope>NUCLEOTIDE SEQUENCE [LARGE SCALE GENOMIC DNA]</scope>
    <source>
        <strain evidence="9 10">NIVA-CYA 126/8</strain>
        <plasmid evidence="9">pPA14</plasmid>
        <plasmid evidence="8">pPA79</plasmid>
    </source>
</reference>
<keyword evidence="9" id="KW-0614">Plasmid</keyword>
<gene>
    <name evidence="9" type="ORF">A19Y_6001</name>
    <name evidence="8" type="ORF">A19Y_8003</name>
</gene>
<feature type="transmembrane region" description="Helical" evidence="6">
    <location>
        <begin position="216"/>
        <end position="232"/>
    </location>
</feature>